<dbReference type="GO" id="GO:0046872">
    <property type="term" value="F:metal ion binding"/>
    <property type="evidence" value="ECO:0007669"/>
    <property type="project" value="UniProtKB-KW"/>
</dbReference>
<evidence type="ECO:0000256" key="2">
    <source>
        <dbReference type="ARBA" id="ARBA00022801"/>
    </source>
</evidence>
<evidence type="ECO:0000256" key="1">
    <source>
        <dbReference type="ARBA" id="ARBA00022723"/>
    </source>
</evidence>
<dbReference type="SUPFAM" id="SSF55920">
    <property type="entry name" value="Creatinase/aminopeptidase"/>
    <property type="match status" value="1"/>
</dbReference>
<dbReference type="InterPro" id="IPR001131">
    <property type="entry name" value="Peptidase_M24B_aminopep-P_CS"/>
</dbReference>
<dbReference type="EC" id="3.4.13.9" evidence="5"/>
<dbReference type="Pfam" id="PF01321">
    <property type="entry name" value="Creatinase_N"/>
    <property type="match status" value="1"/>
</dbReference>
<sequence>MTSIQKNRIRNIKEEIMEKKALLIYNPKNLYYLCGIEGFGAVGLLTSKKFTLFLNENDYELAADKNPDHEVRVEIYKKGIAKDTIKEGLKKGKISEIFVDNIYGEALRNLENAIGRRIEICDVVERARMLKTDDEIENIRKACEIARKGIELARKIYLSEKRISEHNLAAEVEYFMKKQGSEGTFEEGILLACGKNAAHIHAKPSDKIIDGAILVDLGAKFGNYFSDFSRTFTERAEDNEVKKHAEFIENLEKICIDKIYDGMKISEISKFADKKIEENGFKLLHSLGHGVGLDVHELPNINNNSETEFVEHMVFTIEPGIYKANKFGIRFEDTCVIKNGKAKIL</sequence>
<evidence type="ECO:0000259" key="4">
    <source>
        <dbReference type="Pfam" id="PF01321"/>
    </source>
</evidence>
<accession>A0A098E8S7</accession>
<dbReference type="PANTHER" id="PTHR46112">
    <property type="entry name" value="AMINOPEPTIDASE"/>
    <property type="match status" value="1"/>
</dbReference>
<dbReference type="InterPro" id="IPR000994">
    <property type="entry name" value="Pept_M24"/>
</dbReference>
<dbReference type="PANTHER" id="PTHR46112:SF3">
    <property type="entry name" value="AMINOPEPTIDASE YPDF"/>
    <property type="match status" value="1"/>
</dbReference>
<dbReference type="Gene3D" id="3.40.350.10">
    <property type="entry name" value="Creatinase/prolidase N-terminal domain"/>
    <property type="match status" value="1"/>
</dbReference>
<dbReference type="Pfam" id="PF00557">
    <property type="entry name" value="Peptidase_M24"/>
    <property type="match status" value="1"/>
</dbReference>
<dbReference type="InterPro" id="IPR029149">
    <property type="entry name" value="Creatin/AminoP/Spt16_N"/>
</dbReference>
<keyword evidence="1" id="KW-0479">Metal-binding</keyword>
<keyword evidence="2 5" id="KW-0378">Hydrolase</keyword>
<reference evidence="5" key="1">
    <citation type="submission" date="2014-09" db="EMBL/GenBank/DDBJ databases">
        <authorList>
            <person name="Probst J Alexander"/>
        </authorList>
    </citation>
    <scope>NUCLEOTIDE SEQUENCE</scope>
</reference>
<dbReference type="InterPro" id="IPR000587">
    <property type="entry name" value="Creatinase_N"/>
</dbReference>
<keyword evidence="5" id="KW-0224">Dipeptidase</keyword>
<dbReference type="PROSITE" id="PS00491">
    <property type="entry name" value="PROLINE_PEPTIDASE"/>
    <property type="match status" value="1"/>
</dbReference>
<feature type="domain" description="Creatinase N-terminal" evidence="4">
    <location>
        <begin position="20"/>
        <end position="91"/>
    </location>
</feature>
<evidence type="ECO:0000313" key="5">
    <source>
        <dbReference type="EMBL" id="CEG12432.1"/>
    </source>
</evidence>
<dbReference type="GO" id="GO:0102009">
    <property type="term" value="F:proline dipeptidase activity"/>
    <property type="evidence" value="ECO:0007669"/>
    <property type="project" value="UniProtKB-EC"/>
</dbReference>
<dbReference type="InterPro" id="IPR036005">
    <property type="entry name" value="Creatinase/aminopeptidase-like"/>
</dbReference>
<dbReference type="SUPFAM" id="SSF53092">
    <property type="entry name" value="Creatinase/prolidase N-terminal domain"/>
    <property type="match status" value="1"/>
</dbReference>
<feature type="domain" description="Peptidase M24" evidence="3">
    <location>
        <begin position="137"/>
        <end position="338"/>
    </location>
</feature>
<proteinExistence type="predicted"/>
<dbReference type="Gene3D" id="3.90.230.10">
    <property type="entry name" value="Creatinase/methionine aminopeptidase superfamily"/>
    <property type="match status" value="1"/>
</dbReference>
<protein>
    <submittedName>
        <fullName evidence="5">Putative Xaa-Pro dipeptidase</fullName>
        <ecNumber evidence="5">3.4.13.9</ecNumber>
    </submittedName>
</protein>
<dbReference type="InterPro" id="IPR050659">
    <property type="entry name" value="Peptidase_M24B"/>
</dbReference>
<name>A0A098E8S7_9ZZZZ</name>
<dbReference type="AlphaFoldDB" id="A0A098E8S7"/>
<dbReference type="EMBL" id="CCXY01000144">
    <property type="protein sequence ID" value="CEG12432.1"/>
    <property type="molecule type" value="Genomic_DNA"/>
</dbReference>
<gene>
    <name evidence="5" type="ORF">MSIBF_A2280013</name>
</gene>
<keyword evidence="5" id="KW-0645">Protease</keyword>
<organism evidence="5">
    <name type="scientific">groundwater metagenome</name>
    <dbReference type="NCBI Taxonomy" id="717931"/>
    <lineage>
        <taxon>unclassified sequences</taxon>
        <taxon>metagenomes</taxon>
        <taxon>ecological metagenomes</taxon>
    </lineage>
</organism>
<evidence type="ECO:0000259" key="3">
    <source>
        <dbReference type="Pfam" id="PF00557"/>
    </source>
</evidence>